<accession>A0A2P8D5P4</accession>
<dbReference type="Proteomes" id="UP000240572">
    <property type="component" value="Unassembled WGS sequence"/>
</dbReference>
<protein>
    <submittedName>
        <fullName evidence="1">Uncharacterized protein</fullName>
    </submittedName>
</protein>
<comment type="caution">
    <text evidence="1">The sequence shown here is derived from an EMBL/GenBank/DDBJ whole genome shotgun (WGS) entry which is preliminary data.</text>
</comment>
<keyword evidence="2" id="KW-1185">Reference proteome</keyword>
<dbReference type="EMBL" id="PYGD01000003">
    <property type="protein sequence ID" value="PSK92527.1"/>
    <property type="molecule type" value="Genomic_DNA"/>
</dbReference>
<gene>
    <name evidence="1" type="ORF">B0I18_103104</name>
</gene>
<organism evidence="1 2">
    <name type="scientific">Taibaiella chishuiensis</name>
    <dbReference type="NCBI Taxonomy" id="1434707"/>
    <lineage>
        <taxon>Bacteria</taxon>
        <taxon>Pseudomonadati</taxon>
        <taxon>Bacteroidota</taxon>
        <taxon>Chitinophagia</taxon>
        <taxon>Chitinophagales</taxon>
        <taxon>Chitinophagaceae</taxon>
        <taxon>Taibaiella</taxon>
    </lineage>
</organism>
<evidence type="ECO:0000313" key="1">
    <source>
        <dbReference type="EMBL" id="PSK92527.1"/>
    </source>
</evidence>
<dbReference type="RefSeq" id="WP_106522716.1">
    <property type="nucleotide sequence ID" value="NZ_PYGD01000003.1"/>
</dbReference>
<proteinExistence type="predicted"/>
<evidence type="ECO:0000313" key="2">
    <source>
        <dbReference type="Proteomes" id="UP000240572"/>
    </source>
</evidence>
<reference evidence="1 2" key="1">
    <citation type="submission" date="2018-03" db="EMBL/GenBank/DDBJ databases">
        <title>Genomic Encyclopedia of Type Strains, Phase III (KMG-III): the genomes of soil and plant-associated and newly described type strains.</title>
        <authorList>
            <person name="Whitman W."/>
        </authorList>
    </citation>
    <scope>NUCLEOTIDE SEQUENCE [LARGE SCALE GENOMIC DNA]</scope>
    <source>
        <strain evidence="1 2">CGMCC 1.12700</strain>
    </source>
</reference>
<dbReference type="AlphaFoldDB" id="A0A2P8D5P4"/>
<sequence>MQETPGSWQNRITRALASAEPHTQGYALLVEMKDKGLSSEQAYTLLESLRAGVRAAAGEQREDLLLEMMDIVTGFCPPQRRIWQ</sequence>
<dbReference type="OrthoDB" id="6624543at2"/>
<name>A0A2P8D5P4_9BACT</name>